<name>A0A017H8L6_9FUSO</name>
<proteinExistence type="predicted"/>
<sequence length="577" mass="66397">MKQEATINRDSIVLDFSTKFCNSHEALLESDGFRRILSAYLTKLETRDTPVYEYLLKAVGSKEEIPDRVTKLFKLLIILDLEEVHILEQKYSILLKDKSIFIEFLEGLYNFWRKFERYAIVFNSTRGEGLQNVNFIEALNNFKNLVITTYRLIEEALMGYKNRVYRQLNAGVNAGVILNGANRNCPAEYSILEKIPFIDTVILQPPFITYPKRNTRKGIFQEVFENPIKDMVINQDNWFCYPAKVGESLVFIYFNRYFMSQGLSLCNLFELAKEEEYVNKAPDIIYVYGVKDYETEMKTIFYRDKENNRMVGYANYCEDIDYFGYMKKMILTLHNIRMIEQGHLPIHGAMVNITMKNGAVHNIVIMGDSGAGKSESLEAFRSLSEEYVKDMKTIFDDMGTLKLASKAPLAYGTEIGAFVRLDDLDIGYAYKEIDRSIFMNPDKVNSRIIIPISSYEEIMRGYPIDMFLYANNYEAEGDLIEFFSKKEEAIPVFKAGRRKAKGTTSETGIVDSYFANPFGPVQTQEKTDILIENFFEDMFKKGVKVGQIRTKLGIAGEEHSGPKAAATVLFEMLKPLK</sequence>
<evidence type="ECO:0000313" key="1">
    <source>
        <dbReference type="EMBL" id="KID49429.1"/>
    </source>
</evidence>
<keyword evidence="1" id="KW-0418">Kinase</keyword>
<dbReference type="EMBL" id="AUZI01000012">
    <property type="protein sequence ID" value="KID49429.1"/>
    <property type="molecule type" value="Genomic_DNA"/>
</dbReference>
<dbReference type="AlphaFoldDB" id="A0A017H8L6"/>
<dbReference type="PATRIC" id="fig|1226633.4.peg.930"/>
<dbReference type="OrthoDB" id="7052199at2"/>
<dbReference type="Proteomes" id="UP000031184">
    <property type="component" value="Unassembled WGS sequence"/>
</dbReference>
<gene>
    <name evidence="1" type="ORF">C095_04590</name>
</gene>
<dbReference type="SUPFAM" id="SSF53795">
    <property type="entry name" value="PEP carboxykinase-like"/>
    <property type="match status" value="1"/>
</dbReference>
<dbReference type="GO" id="GO:0016301">
    <property type="term" value="F:kinase activity"/>
    <property type="evidence" value="ECO:0007669"/>
    <property type="project" value="UniProtKB-KW"/>
</dbReference>
<keyword evidence="1" id="KW-0808">Transferase</keyword>
<comment type="caution">
    <text evidence="1">The sequence shown here is derived from an EMBL/GenBank/DDBJ whole genome shotgun (WGS) entry which is preliminary data.</text>
</comment>
<dbReference type="RefSeq" id="WP_035914840.1">
    <property type="nucleotide sequence ID" value="NZ_AOJP01000001.1"/>
</dbReference>
<protein>
    <submittedName>
        <fullName evidence="1">Phosphoenolpyruvate carboxykinase</fullName>
    </submittedName>
</protein>
<organism evidence="1 2">
    <name type="scientific">Fusobacterium necrophorum subsp. funduliforme B35</name>
    <dbReference type="NCBI Taxonomy" id="1226633"/>
    <lineage>
        <taxon>Bacteria</taxon>
        <taxon>Fusobacteriati</taxon>
        <taxon>Fusobacteriota</taxon>
        <taxon>Fusobacteriia</taxon>
        <taxon>Fusobacteriales</taxon>
        <taxon>Fusobacteriaceae</taxon>
        <taxon>Fusobacterium</taxon>
    </lineage>
</organism>
<reference evidence="1 2" key="1">
    <citation type="submission" date="2013-08" db="EMBL/GenBank/DDBJ databases">
        <title>An opportunistic ruminal bacterium that causes liver abscesses in cattle.</title>
        <authorList>
            <person name="Benahmed F.H."/>
            <person name="Rasmussen M."/>
            <person name="Harbottle H."/>
            <person name="Soppet D."/>
            <person name="Nagaraja T.G."/>
            <person name="Davidson M."/>
        </authorList>
    </citation>
    <scope>NUCLEOTIDE SEQUENCE [LARGE SCALE GENOMIC DNA]</scope>
    <source>
        <strain evidence="1 2">B35</strain>
    </source>
</reference>
<accession>A0A017H8L6</accession>
<keyword evidence="1" id="KW-0670">Pyruvate</keyword>
<evidence type="ECO:0000313" key="2">
    <source>
        <dbReference type="Proteomes" id="UP000031184"/>
    </source>
</evidence>